<evidence type="ECO:0000259" key="3">
    <source>
        <dbReference type="PROSITE" id="PS50263"/>
    </source>
</evidence>
<evidence type="ECO:0000313" key="4">
    <source>
        <dbReference type="EMBL" id="RCG29349.1"/>
    </source>
</evidence>
<feature type="domain" description="CN hydrolase" evidence="3">
    <location>
        <begin position="61"/>
        <end position="300"/>
    </location>
</feature>
<gene>
    <name evidence="4" type="ORF">DQ384_20010</name>
</gene>
<dbReference type="InterPro" id="IPR003010">
    <property type="entry name" value="C-N_Hydrolase"/>
</dbReference>
<comment type="caution">
    <text evidence="4">The sequence shown here is derived from an EMBL/GenBank/DDBJ whole genome shotgun (WGS) entry which is preliminary data.</text>
</comment>
<dbReference type="SUPFAM" id="SSF56317">
    <property type="entry name" value="Carbon-nitrogen hydrolase"/>
    <property type="match status" value="1"/>
</dbReference>
<dbReference type="EMBL" id="QOIL01000011">
    <property type="protein sequence ID" value="RCG29349.1"/>
    <property type="molecule type" value="Genomic_DNA"/>
</dbReference>
<protein>
    <submittedName>
        <fullName evidence="4">Carbon-nitrogen hydrolase family protein</fullName>
    </submittedName>
</protein>
<dbReference type="CDD" id="cd07581">
    <property type="entry name" value="nitrilase_3"/>
    <property type="match status" value="1"/>
</dbReference>
<dbReference type="OrthoDB" id="9811121at2"/>
<name>A0A367FHF4_9ACTN</name>
<keyword evidence="4" id="KW-0378">Hydrolase</keyword>
<evidence type="ECO:0000256" key="2">
    <source>
        <dbReference type="SAM" id="MobiDB-lite"/>
    </source>
</evidence>
<dbReference type="Proteomes" id="UP000253094">
    <property type="component" value="Unassembled WGS sequence"/>
</dbReference>
<dbReference type="Gene3D" id="3.60.110.10">
    <property type="entry name" value="Carbon-nitrogen hydrolase"/>
    <property type="match status" value="1"/>
</dbReference>
<dbReference type="PROSITE" id="PS01227">
    <property type="entry name" value="UPF0012"/>
    <property type="match status" value="1"/>
</dbReference>
<keyword evidence="5" id="KW-1185">Reference proteome</keyword>
<dbReference type="PANTHER" id="PTHR23088:SF27">
    <property type="entry name" value="DEAMINATED GLUTATHIONE AMIDASE"/>
    <property type="match status" value="1"/>
</dbReference>
<evidence type="ECO:0000256" key="1">
    <source>
        <dbReference type="ARBA" id="ARBA00010613"/>
    </source>
</evidence>
<sequence length="332" mass="35058">MARWSGSGAASPGGSSSPTAAPPAERRPGPPRTGRRATAPRDGRRGISATDALPAYAGVVTRIALCQIPVSEDPKTNLERVRDALGRAASKGATLAVFPEATLTRIGKRVADFAEPLDGPFVTAVADAARTHEVAVVLGTFEPVEGRVHNTAVALDRRGRRVAAYRKIHLFDSFGARESDLVAPGDTPVVAELAGLRLGLITCYDIRFPEHARALVDLGADAFAVIAAWGTGPMKEEHWTTLVKARAIENTMWTIAVGQAPNPQALDGFGVGRSMLADPMGVVRADLGPGSCVQVVELDPAETERVRATLPSLSHRRADIYRAVGKAEVARS</sequence>
<comment type="similarity">
    <text evidence="1">Belongs to the carbon-nitrogen hydrolase superfamily. NIT1/NIT2 family.</text>
</comment>
<accession>A0A367FHF4</accession>
<dbReference type="PANTHER" id="PTHR23088">
    <property type="entry name" value="NITRILASE-RELATED"/>
    <property type="match status" value="1"/>
</dbReference>
<dbReference type="InterPro" id="IPR036526">
    <property type="entry name" value="C-N_Hydrolase_sf"/>
</dbReference>
<proteinExistence type="inferred from homology"/>
<reference evidence="4 5" key="1">
    <citation type="submission" date="2018-06" db="EMBL/GenBank/DDBJ databases">
        <title>Sphaerisporangium craniellae sp. nov., isolated from a marine sponge in the South China Sea.</title>
        <authorList>
            <person name="Li L."/>
        </authorList>
    </citation>
    <scope>NUCLEOTIDE SEQUENCE [LARGE SCALE GENOMIC DNA]</scope>
    <source>
        <strain evidence="4 5">CCTCC AA 208026</strain>
    </source>
</reference>
<organism evidence="4 5">
    <name type="scientific">Sphaerisporangium album</name>
    <dbReference type="NCBI Taxonomy" id="509200"/>
    <lineage>
        <taxon>Bacteria</taxon>
        <taxon>Bacillati</taxon>
        <taxon>Actinomycetota</taxon>
        <taxon>Actinomycetes</taxon>
        <taxon>Streptosporangiales</taxon>
        <taxon>Streptosporangiaceae</taxon>
        <taxon>Sphaerisporangium</taxon>
    </lineage>
</organism>
<dbReference type="Pfam" id="PF00795">
    <property type="entry name" value="CN_hydrolase"/>
    <property type="match status" value="1"/>
</dbReference>
<evidence type="ECO:0000313" key="5">
    <source>
        <dbReference type="Proteomes" id="UP000253094"/>
    </source>
</evidence>
<dbReference type="GO" id="GO:0016787">
    <property type="term" value="F:hydrolase activity"/>
    <property type="evidence" value="ECO:0007669"/>
    <property type="project" value="UniProtKB-KW"/>
</dbReference>
<dbReference type="AlphaFoldDB" id="A0A367FHF4"/>
<dbReference type="PROSITE" id="PS50263">
    <property type="entry name" value="CN_HYDROLASE"/>
    <property type="match status" value="1"/>
</dbReference>
<dbReference type="InterPro" id="IPR001110">
    <property type="entry name" value="UPF0012_CS"/>
</dbReference>
<feature type="region of interest" description="Disordered" evidence="2">
    <location>
        <begin position="1"/>
        <end position="50"/>
    </location>
</feature>
<feature type="compositionally biased region" description="Low complexity" evidence="2">
    <location>
        <begin position="1"/>
        <end position="23"/>
    </location>
</feature>